<dbReference type="InterPro" id="IPR006477">
    <property type="entry name" value="Yir_bir_cir"/>
</dbReference>
<accession>A0A081I971</accession>
<reference evidence="2 4" key="2">
    <citation type="submission" date="2019-01" db="EMBL/GenBank/DDBJ databases">
        <authorList>
            <person name="Ramaprasad A."/>
        </authorList>
    </citation>
    <scope>NUCLEOTIDE SEQUENCE [LARGE SCALE GENOMIC DNA]</scope>
</reference>
<dbReference type="Proteomes" id="UP000290582">
    <property type="component" value="Chromosome PVVCY_14"/>
</dbReference>
<gene>
    <name evidence="2" type="ORF">PVVCY_1400040</name>
    <name evidence="1" type="ORF">YYE_04918</name>
</gene>
<dbReference type="GeneID" id="19963124"/>
<dbReference type="RefSeq" id="XP_008626776.1">
    <property type="nucleotide sequence ID" value="XM_008628554.1"/>
</dbReference>
<proteinExistence type="predicted"/>
<evidence type="ECO:0000313" key="1">
    <source>
        <dbReference type="EMBL" id="KEG00229.1"/>
    </source>
</evidence>
<dbReference type="AlphaFoldDB" id="A0A081I971"/>
<evidence type="ECO:0000313" key="3">
    <source>
        <dbReference type="Proteomes" id="UP000030681"/>
    </source>
</evidence>
<dbReference type="EMBL" id="LR215070">
    <property type="protein sequence ID" value="VEV58763.1"/>
    <property type="molecule type" value="Genomic_DNA"/>
</dbReference>
<dbReference type="OrthoDB" id="10546944at2759"/>
<evidence type="ECO:0000313" key="4">
    <source>
        <dbReference type="Proteomes" id="UP000290582"/>
    </source>
</evidence>
<dbReference type="Pfam" id="PF06022">
    <property type="entry name" value="Cir_Bir_Yir"/>
    <property type="match status" value="1"/>
</dbReference>
<dbReference type="Proteomes" id="UP000030681">
    <property type="component" value="Unassembled WGS sequence"/>
</dbReference>
<sequence length="147" mass="16571">MYNDINKDSSDCTQYYKKAKTFVDEYSKLLNNNDFDTDDSSHRTLLSSLSTNYNNLKKYCDKNCNGCSSIPSLPTTKTTQVSAHISEATSSSSSITSTLIPGLSTFAIPAFLGIAYKYSLFGIDKLFQRQYIRKKLNQVKKKMKVNI</sequence>
<dbReference type="VEuPathDB" id="PlasmoDB:PVVCY_1400040"/>
<organism evidence="1 3">
    <name type="scientific">Plasmodium vinckei vinckei</name>
    <dbReference type="NCBI Taxonomy" id="54757"/>
    <lineage>
        <taxon>Eukaryota</taxon>
        <taxon>Sar</taxon>
        <taxon>Alveolata</taxon>
        <taxon>Apicomplexa</taxon>
        <taxon>Aconoidasida</taxon>
        <taxon>Haemosporida</taxon>
        <taxon>Plasmodiidae</taxon>
        <taxon>Plasmodium</taxon>
        <taxon>Plasmodium (Vinckeia)</taxon>
    </lineage>
</organism>
<dbReference type="KEGG" id="pvv:PVVCY_1400040"/>
<protein>
    <submittedName>
        <fullName evidence="2">CIR protein PIR protein</fullName>
    </submittedName>
</protein>
<name>A0A081I971_PLAVN</name>
<evidence type="ECO:0000313" key="2">
    <source>
        <dbReference type="EMBL" id="VEV58763.1"/>
    </source>
</evidence>
<reference evidence="1 3" key="1">
    <citation type="submission" date="2013-02" db="EMBL/GenBank/DDBJ databases">
        <title>The Genome Sequence of Plasmodium vinckei vinckei.</title>
        <authorList>
            <consortium name="The Broad Institute Genome Sequencing Platform"/>
            <consortium name="The Broad Institute Genome Sequencing Center for Infectious Disease"/>
            <person name="Neafsey D."/>
            <person name="Cheeseman I."/>
            <person name="Volkman S."/>
            <person name="Adams J."/>
            <person name="Walker B."/>
            <person name="Young S.K."/>
            <person name="Zeng Q."/>
            <person name="Gargeya S."/>
            <person name="Fitzgerald M."/>
            <person name="Haas B."/>
            <person name="Abouelleil A."/>
            <person name="Alvarado L."/>
            <person name="Arachchi H.M."/>
            <person name="Berlin A.M."/>
            <person name="Chapman S.B."/>
            <person name="Dewar J."/>
            <person name="Goldberg J."/>
            <person name="Griggs A."/>
            <person name="Gujja S."/>
            <person name="Hansen M."/>
            <person name="Howarth C."/>
            <person name="Imamovic A."/>
            <person name="Larimer J."/>
            <person name="McCowan C."/>
            <person name="Murphy C."/>
            <person name="Neiman D."/>
            <person name="Pearson M."/>
            <person name="Priest M."/>
            <person name="Roberts A."/>
            <person name="Saif S."/>
            <person name="Shea T."/>
            <person name="Sisk P."/>
            <person name="Sykes S."/>
            <person name="Wortman J."/>
            <person name="Nusbaum C."/>
            <person name="Birren B."/>
        </authorList>
    </citation>
    <scope>NUCLEOTIDE SEQUENCE [LARGE SCALE GENOMIC DNA]</scope>
    <source>
        <strain evidence="1">Vinckei</strain>
        <strain evidence="3">vinckei</strain>
    </source>
</reference>
<dbReference type="EMBL" id="KL446959">
    <property type="protein sequence ID" value="KEG00229.1"/>
    <property type="molecule type" value="Genomic_DNA"/>
</dbReference>